<dbReference type="AlphaFoldDB" id="A0A5J4RG92"/>
<comment type="caution">
    <text evidence="5">The sequence shown here is derived from an EMBL/GenBank/DDBJ whole genome shotgun (WGS) entry which is preliminary data.</text>
</comment>
<dbReference type="InterPro" id="IPR002941">
    <property type="entry name" value="DNA_methylase_N4/N6"/>
</dbReference>
<dbReference type="PROSITE" id="PS00092">
    <property type="entry name" value="N6_MTASE"/>
    <property type="match status" value="1"/>
</dbReference>
<name>A0A5J4RG92_9ZZZZ</name>
<dbReference type="GO" id="GO:0003677">
    <property type="term" value="F:DNA binding"/>
    <property type="evidence" value="ECO:0007669"/>
    <property type="project" value="InterPro"/>
</dbReference>
<dbReference type="GO" id="GO:0008170">
    <property type="term" value="F:N-methyltransferase activity"/>
    <property type="evidence" value="ECO:0007669"/>
    <property type="project" value="InterPro"/>
</dbReference>
<dbReference type="InterPro" id="IPR029063">
    <property type="entry name" value="SAM-dependent_MTases_sf"/>
</dbReference>
<dbReference type="Gene3D" id="3.40.50.150">
    <property type="entry name" value="Vaccinia Virus protein VP39"/>
    <property type="match status" value="1"/>
</dbReference>
<dbReference type="PRINTS" id="PR00508">
    <property type="entry name" value="S21N4MTFRASE"/>
</dbReference>
<dbReference type="EC" id="2.1.1.72" evidence="5"/>
<dbReference type="InterPro" id="IPR002052">
    <property type="entry name" value="DNA_methylase_N6_adenine_CS"/>
</dbReference>
<dbReference type="InterPro" id="IPR001091">
    <property type="entry name" value="RM_Methyltransferase"/>
</dbReference>
<proteinExistence type="inferred from homology"/>
<reference evidence="5" key="1">
    <citation type="submission" date="2019-03" db="EMBL/GenBank/DDBJ databases">
        <title>Single cell metagenomics reveals metabolic interactions within the superorganism composed of flagellate Streblomastix strix and complex community of Bacteroidetes bacteria on its surface.</title>
        <authorList>
            <person name="Treitli S.C."/>
            <person name="Kolisko M."/>
            <person name="Husnik F."/>
            <person name="Keeling P."/>
            <person name="Hampl V."/>
        </authorList>
    </citation>
    <scope>NUCLEOTIDE SEQUENCE</scope>
    <source>
        <strain evidence="5">STM</strain>
    </source>
</reference>
<evidence type="ECO:0000256" key="1">
    <source>
        <dbReference type="ARBA" id="ARBA00006594"/>
    </source>
</evidence>
<dbReference type="PANTHER" id="PTHR13370:SF24">
    <property type="entry name" value="TYPE III RESTRICTION-MODIFICATION ENZYME STYLTI MOD SUBUNIT"/>
    <property type="match status" value="1"/>
</dbReference>
<dbReference type="SUPFAM" id="SSF53335">
    <property type="entry name" value="S-adenosyl-L-methionine-dependent methyltransferases"/>
    <property type="match status" value="1"/>
</dbReference>
<dbReference type="PANTHER" id="PTHR13370">
    <property type="entry name" value="RNA METHYLASE-RELATED"/>
    <property type="match status" value="1"/>
</dbReference>
<dbReference type="GO" id="GO:0032259">
    <property type="term" value="P:methylation"/>
    <property type="evidence" value="ECO:0007669"/>
    <property type="project" value="UniProtKB-KW"/>
</dbReference>
<organism evidence="5">
    <name type="scientific">termite gut metagenome</name>
    <dbReference type="NCBI Taxonomy" id="433724"/>
    <lineage>
        <taxon>unclassified sequences</taxon>
        <taxon>metagenomes</taxon>
        <taxon>organismal metagenomes</taxon>
    </lineage>
</organism>
<sequence length="509" mass="57919">MSVNKLILGDNLEILKAMDIEMIDLIYLDPPFFSNRNYEVIWGDEGEVRSFQDRWAGGIDHYIAWLKERVAEMYRILKPTGSIFLHCDWHANAYIRVEILDKIFGINNLRNEILWCYMGPGSPGVKQFLKKHDTIFWYSKGNVWTFNLDDVRFPHSEKTKGNFKSGLGGSGFEGAPREINEKGKVPEDWWTDIAIAARYPKNSENNIGYPTQKPIKLLERIIKAASNENDVVLDPFVGGGTTVSVADKLNRKWIGIDQSVQAVKVTELRLDKQRNLFSAPFTVQLHKYDYDTLRYANAFEFESWIVQQFGGTSSTKQRGDFGLDGKMLDNTPIQVKRSDNIGRNVVDNFFAAVQRSDKKLFDKNVEDKKAVGYIIAFSFGKGAVEEVARLKLKENIIIELVPVDKIVPIAKKPTITVEINELSRDAKGVREIEFIAIGQSEADIEFYSWDFEYNAEKGFRASVIIDKDGRQQHKLKAGHYNIAVKVVDNDGLESVEAVKLKVNGSVERE</sequence>
<protein>
    <submittedName>
        <fullName evidence="5">DNA adenine methyltransferase YhdJ</fullName>
        <ecNumber evidence="5">2.1.1.72</ecNumber>
    </submittedName>
</protein>
<evidence type="ECO:0000256" key="3">
    <source>
        <dbReference type="ARBA" id="ARBA00022679"/>
    </source>
</evidence>
<accession>A0A5J4RG92</accession>
<keyword evidence="3 5" id="KW-0808">Transferase</keyword>
<dbReference type="Pfam" id="PF01555">
    <property type="entry name" value="N6_N4_Mtase"/>
    <property type="match status" value="1"/>
</dbReference>
<comment type="similarity">
    <text evidence="1">Belongs to the N(4)/N(6)-methyltransferase family.</text>
</comment>
<gene>
    <name evidence="5" type="ORF">EZS27_018496</name>
</gene>
<dbReference type="EMBL" id="SNRY01001161">
    <property type="protein sequence ID" value="KAA6333047.1"/>
    <property type="molecule type" value="Genomic_DNA"/>
</dbReference>
<dbReference type="GO" id="GO:0009007">
    <property type="term" value="F:site-specific DNA-methyltransferase (adenine-specific) activity"/>
    <property type="evidence" value="ECO:0007669"/>
    <property type="project" value="UniProtKB-EC"/>
</dbReference>
<evidence type="ECO:0000313" key="5">
    <source>
        <dbReference type="EMBL" id="KAA6333047.1"/>
    </source>
</evidence>
<keyword evidence="2 5" id="KW-0489">Methyltransferase</keyword>
<evidence type="ECO:0000259" key="4">
    <source>
        <dbReference type="Pfam" id="PF01555"/>
    </source>
</evidence>
<feature type="domain" description="DNA methylase N-4/N-6" evidence="4">
    <location>
        <begin position="23"/>
        <end position="266"/>
    </location>
</feature>
<evidence type="ECO:0000256" key="2">
    <source>
        <dbReference type="ARBA" id="ARBA00022603"/>
    </source>
</evidence>
<dbReference type="GO" id="GO:0005737">
    <property type="term" value="C:cytoplasm"/>
    <property type="evidence" value="ECO:0007669"/>
    <property type="project" value="TreeGrafter"/>
</dbReference>